<sequence>MSADGLSVTIWDENGTKHMPLDFAAEAGSEKLRKQWVSCIASANGPAGSWRSIESARGGSSRSRVFLKWASDQGIGSLDSLTADDWSNFVSWVRDAYPDTTPQSRNSRLAAVRVLLAQYGALSYEFGQALAQRYSEINENVHPDHYTASELQQIRSAATRALRTAWRRIEPNWALAQRPKESVPAEQRARWEALQALLRAPHKSLRKEDGHALGVLDQHRNVQMEEARCLLFLATNEGLAAYGAIVAATGENSSTTSRRRTPSTAASAGSESITIFTSERDKRRRSGGKSLMAENAAVTSPLGKLLQLVMDCTAPARHSAHLNPEALLDSHAGAHQSVKDSSSESLILFMRRNGALVNSVSHVPKSLDWMPSGLHLDLRRLHRTYLTRVAQHPVDNRYLTWIDAYILKDPKRIQELEDIHRAAQQKALDAVRGLAVRLLTEEEAAKEGLNTAPTAKGTR</sequence>
<dbReference type="Gene3D" id="1.10.150.130">
    <property type="match status" value="1"/>
</dbReference>
<comment type="caution">
    <text evidence="3">The sequence shown here is derived from an EMBL/GenBank/DDBJ whole genome shotgun (WGS) entry which is preliminary data.</text>
</comment>
<dbReference type="EMBL" id="LDPU01000004">
    <property type="protein sequence ID" value="KLO47482.1"/>
    <property type="molecule type" value="Genomic_DNA"/>
</dbReference>
<reference evidence="3 4" key="1">
    <citation type="submission" date="2015-05" db="EMBL/GenBank/DDBJ databases">
        <title>Genome sequence of Mycobacterium senegalense.</title>
        <authorList>
            <person name="Greninger A.L."/>
            <person name="Miller S."/>
        </authorList>
    </citation>
    <scope>NUCLEOTIDE SEQUENCE [LARGE SCALE GENOMIC DNA]</scope>
    <source>
        <strain evidence="3 4">CK2</strain>
    </source>
</reference>
<evidence type="ECO:0000256" key="1">
    <source>
        <dbReference type="ARBA" id="ARBA00023125"/>
    </source>
</evidence>
<organism evidence="3 4">
    <name type="scientific">Mycolicibacterium senegalense</name>
    <dbReference type="NCBI Taxonomy" id="1796"/>
    <lineage>
        <taxon>Bacteria</taxon>
        <taxon>Bacillati</taxon>
        <taxon>Actinomycetota</taxon>
        <taxon>Actinomycetes</taxon>
        <taxon>Mycobacteriales</taxon>
        <taxon>Mycobacteriaceae</taxon>
        <taxon>Mycolicibacterium</taxon>
    </lineage>
</organism>
<dbReference type="Proteomes" id="UP000036499">
    <property type="component" value="Unassembled WGS sequence"/>
</dbReference>
<keyword evidence="1" id="KW-0238">DNA-binding</keyword>
<accession>A0ABR5FMB2</accession>
<dbReference type="InterPro" id="IPR010998">
    <property type="entry name" value="Integrase_recombinase_N"/>
</dbReference>
<evidence type="ECO:0000313" key="3">
    <source>
        <dbReference type="EMBL" id="KLO47482.1"/>
    </source>
</evidence>
<gene>
    <name evidence="3" type="ORF">ABW05_32530</name>
</gene>
<proteinExistence type="predicted"/>
<protein>
    <submittedName>
        <fullName evidence="3">Uncharacterized protein</fullName>
    </submittedName>
</protein>
<keyword evidence="4" id="KW-1185">Reference proteome</keyword>
<evidence type="ECO:0000313" key="4">
    <source>
        <dbReference type="Proteomes" id="UP000036499"/>
    </source>
</evidence>
<feature type="region of interest" description="Disordered" evidence="2">
    <location>
        <begin position="250"/>
        <end position="290"/>
    </location>
</feature>
<evidence type="ECO:0000256" key="2">
    <source>
        <dbReference type="SAM" id="MobiDB-lite"/>
    </source>
</evidence>
<name>A0ABR5FMB2_9MYCO</name>